<gene>
    <name evidence="15" type="ORF">LSH36_158g05000</name>
</gene>
<dbReference type="PANTHER" id="PTHR11920">
    <property type="entry name" value="GUANYLYL CYCLASE"/>
    <property type="match status" value="1"/>
</dbReference>
<dbReference type="GO" id="GO:0005525">
    <property type="term" value="F:GTP binding"/>
    <property type="evidence" value="ECO:0007669"/>
    <property type="project" value="UniProtKB-KW"/>
</dbReference>
<proteinExistence type="inferred from homology"/>
<dbReference type="GO" id="GO:0004383">
    <property type="term" value="F:guanylate cyclase activity"/>
    <property type="evidence" value="ECO:0007669"/>
    <property type="project" value="UniProtKB-EC"/>
</dbReference>
<dbReference type="Proteomes" id="UP001208570">
    <property type="component" value="Unassembled WGS sequence"/>
</dbReference>
<dbReference type="GO" id="GO:0035556">
    <property type="term" value="P:intracellular signal transduction"/>
    <property type="evidence" value="ECO:0007669"/>
    <property type="project" value="InterPro"/>
</dbReference>
<keyword evidence="5" id="KW-0547">Nucleotide-binding</keyword>
<name>A0AAD9JTY5_9ANNE</name>
<accession>A0AAD9JTY5</accession>
<dbReference type="CDD" id="cd07302">
    <property type="entry name" value="CHD"/>
    <property type="match status" value="1"/>
</dbReference>
<keyword evidence="6" id="KW-1133">Transmembrane helix</keyword>
<dbReference type="GO" id="GO:0007168">
    <property type="term" value="P:receptor guanylyl cyclase signaling pathway"/>
    <property type="evidence" value="ECO:0007669"/>
    <property type="project" value="TreeGrafter"/>
</dbReference>
<keyword evidence="11 13" id="KW-0456">Lyase</keyword>
<comment type="caution">
    <text evidence="15">The sequence shown here is derived from an EMBL/GenBank/DDBJ whole genome shotgun (WGS) entry which is preliminary data.</text>
</comment>
<keyword evidence="8" id="KW-0472">Membrane</keyword>
<evidence type="ECO:0000313" key="15">
    <source>
        <dbReference type="EMBL" id="KAK2159121.1"/>
    </source>
</evidence>
<evidence type="ECO:0000256" key="12">
    <source>
        <dbReference type="ARBA" id="ARBA00023293"/>
    </source>
</evidence>
<feature type="domain" description="Guanylate cyclase" evidence="14">
    <location>
        <begin position="61"/>
        <end position="191"/>
    </location>
</feature>
<dbReference type="AlphaFoldDB" id="A0AAD9JTY5"/>
<keyword evidence="9" id="KW-0675">Receptor</keyword>
<keyword evidence="3" id="KW-0812">Transmembrane</keyword>
<dbReference type="InterPro" id="IPR050401">
    <property type="entry name" value="Cyclic_nucleotide_synthase"/>
</dbReference>
<evidence type="ECO:0000256" key="1">
    <source>
        <dbReference type="ARBA" id="ARBA00004479"/>
    </source>
</evidence>
<evidence type="ECO:0000256" key="2">
    <source>
        <dbReference type="ARBA" id="ARBA00012202"/>
    </source>
</evidence>
<dbReference type="SUPFAM" id="SSF55073">
    <property type="entry name" value="Nucleotide cyclase"/>
    <property type="match status" value="1"/>
</dbReference>
<keyword evidence="16" id="KW-1185">Reference proteome</keyword>
<evidence type="ECO:0000256" key="3">
    <source>
        <dbReference type="ARBA" id="ARBA00022692"/>
    </source>
</evidence>
<keyword evidence="4" id="KW-0732">Signal</keyword>
<evidence type="ECO:0000256" key="6">
    <source>
        <dbReference type="ARBA" id="ARBA00022989"/>
    </source>
</evidence>
<reference evidence="15" key="1">
    <citation type="journal article" date="2023" name="Mol. Biol. Evol.">
        <title>Third-Generation Sequencing Reveals the Adaptive Role of the Epigenome in Three Deep-Sea Polychaetes.</title>
        <authorList>
            <person name="Perez M."/>
            <person name="Aroh O."/>
            <person name="Sun Y."/>
            <person name="Lan Y."/>
            <person name="Juniper S.K."/>
            <person name="Young C.R."/>
            <person name="Angers B."/>
            <person name="Qian P.Y."/>
        </authorList>
    </citation>
    <scope>NUCLEOTIDE SEQUENCE</scope>
    <source>
        <strain evidence="15">P08H-3</strain>
    </source>
</reference>
<evidence type="ECO:0000256" key="8">
    <source>
        <dbReference type="ARBA" id="ARBA00023136"/>
    </source>
</evidence>
<dbReference type="GO" id="GO:0001653">
    <property type="term" value="F:peptide receptor activity"/>
    <property type="evidence" value="ECO:0007669"/>
    <property type="project" value="TreeGrafter"/>
</dbReference>
<dbReference type="InterPro" id="IPR029787">
    <property type="entry name" value="Nucleotide_cyclase"/>
</dbReference>
<comment type="similarity">
    <text evidence="13">Belongs to the adenylyl cyclase class-4/guanylyl cyclase family.</text>
</comment>
<dbReference type="PANTHER" id="PTHR11920:SF335">
    <property type="entry name" value="GUANYLATE CYCLASE"/>
    <property type="match status" value="1"/>
</dbReference>
<evidence type="ECO:0000313" key="16">
    <source>
        <dbReference type="Proteomes" id="UP001208570"/>
    </source>
</evidence>
<evidence type="ECO:0000256" key="11">
    <source>
        <dbReference type="ARBA" id="ARBA00023239"/>
    </source>
</evidence>
<dbReference type="PROSITE" id="PS50125">
    <property type="entry name" value="GUANYLATE_CYCLASE_2"/>
    <property type="match status" value="1"/>
</dbReference>
<evidence type="ECO:0000259" key="14">
    <source>
        <dbReference type="PROSITE" id="PS50125"/>
    </source>
</evidence>
<evidence type="ECO:0000256" key="7">
    <source>
        <dbReference type="ARBA" id="ARBA00023134"/>
    </source>
</evidence>
<dbReference type="SMART" id="SM00044">
    <property type="entry name" value="CYCc"/>
    <property type="match status" value="1"/>
</dbReference>
<evidence type="ECO:0000256" key="9">
    <source>
        <dbReference type="ARBA" id="ARBA00023170"/>
    </source>
</evidence>
<dbReference type="PROSITE" id="PS00452">
    <property type="entry name" value="GUANYLATE_CYCLASE_1"/>
    <property type="match status" value="1"/>
</dbReference>
<dbReference type="Gene3D" id="6.10.250.780">
    <property type="match status" value="1"/>
</dbReference>
<dbReference type="GO" id="GO:0004016">
    <property type="term" value="F:adenylate cyclase activity"/>
    <property type="evidence" value="ECO:0007669"/>
    <property type="project" value="TreeGrafter"/>
</dbReference>
<dbReference type="FunFam" id="3.30.70.1230:FF:000004">
    <property type="entry name" value="Guanylate cyclase"/>
    <property type="match status" value="1"/>
</dbReference>
<dbReference type="EC" id="4.6.1.2" evidence="2"/>
<keyword evidence="7" id="KW-0342">GTP-binding</keyword>
<comment type="subcellular location">
    <subcellularLocation>
        <location evidence="1">Membrane</location>
        <topology evidence="1">Single-pass type I membrane protein</topology>
    </subcellularLocation>
</comment>
<protein>
    <recommendedName>
        <fullName evidence="2">guanylate cyclase</fullName>
        <ecNumber evidence="2">4.6.1.2</ecNumber>
    </recommendedName>
</protein>
<dbReference type="InterPro" id="IPR001054">
    <property type="entry name" value="A/G_cyclase"/>
</dbReference>
<organism evidence="15 16">
    <name type="scientific">Paralvinella palmiformis</name>
    <dbReference type="NCBI Taxonomy" id="53620"/>
    <lineage>
        <taxon>Eukaryota</taxon>
        <taxon>Metazoa</taxon>
        <taxon>Spiralia</taxon>
        <taxon>Lophotrochozoa</taxon>
        <taxon>Annelida</taxon>
        <taxon>Polychaeta</taxon>
        <taxon>Sedentaria</taxon>
        <taxon>Canalipalpata</taxon>
        <taxon>Terebellida</taxon>
        <taxon>Terebelliformia</taxon>
        <taxon>Alvinellidae</taxon>
        <taxon>Paralvinella</taxon>
    </lineage>
</organism>
<evidence type="ECO:0000256" key="10">
    <source>
        <dbReference type="ARBA" id="ARBA00023180"/>
    </source>
</evidence>
<evidence type="ECO:0000256" key="5">
    <source>
        <dbReference type="ARBA" id="ARBA00022741"/>
    </source>
</evidence>
<sequence length="455" mass="50201">MMAMMEKYQSHLEDLVADRTEQLMDEKRKTEGLLHRMLPKMVADQLISGQPVVPEVFNSVTIYFSDICGFTALCAESTPMEVVDLLNDLYTLFDSIIRHYDVYKVETIGDAYMVVSGLPIPNGDNHAGEIASMSLHLLSAIKSFQMRHRVDDTLKLRIGIHSGPVVAGVVGLTMPRYCLFGDTVNTTSRMESNGLPLQIHTSSDCKATLEKLGGYTLETRGFVNMKGKGDVFTYWLIGENKVIRMRRMHQLPSVNSLDIPGPKSPNLETGVGLQAKDSLKMHRPSREADPNSSFFDLMKDSDASSSFRSRIKRTASLGLRRCTTNRSHDPHAAGARTGHEGHGLAAKDIVNTNGYCGNKSSPRPDRVLIKVPSIVVDDSTDEKTPAGCAETDRLLSEGARIRDPDGSFVKDNMGSVDTGDEDNGMCSEHDFPMRSISSGVFPNRRKLKPDLAVMM</sequence>
<dbReference type="GO" id="GO:0005886">
    <property type="term" value="C:plasma membrane"/>
    <property type="evidence" value="ECO:0007669"/>
    <property type="project" value="TreeGrafter"/>
</dbReference>
<evidence type="ECO:0000256" key="13">
    <source>
        <dbReference type="RuleBase" id="RU000405"/>
    </source>
</evidence>
<dbReference type="InterPro" id="IPR018297">
    <property type="entry name" value="A/G_cyclase_CS"/>
</dbReference>
<dbReference type="Pfam" id="PF00211">
    <property type="entry name" value="Guanylate_cyc"/>
    <property type="match status" value="1"/>
</dbReference>
<evidence type="ECO:0000256" key="4">
    <source>
        <dbReference type="ARBA" id="ARBA00022729"/>
    </source>
</evidence>
<keyword evidence="10" id="KW-0325">Glycoprotein</keyword>
<dbReference type="Gene3D" id="3.30.70.1230">
    <property type="entry name" value="Nucleotide cyclase"/>
    <property type="match status" value="1"/>
</dbReference>
<keyword evidence="12" id="KW-0141">cGMP biosynthesis</keyword>
<dbReference type="EMBL" id="JAODUP010000158">
    <property type="protein sequence ID" value="KAK2159121.1"/>
    <property type="molecule type" value="Genomic_DNA"/>
</dbReference>